<keyword evidence="2" id="KW-1185">Reference proteome</keyword>
<dbReference type="Proteomes" id="UP001575622">
    <property type="component" value="Unassembled WGS sequence"/>
</dbReference>
<accession>A0ABV4V5D3</accession>
<comment type="caution">
    <text evidence="1">The sequence shown here is derived from an EMBL/GenBank/DDBJ whole genome shotgun (WGS) entry which is preliminary data.</text>
</comment>
<protein>
    <submittedName>
        <fullName evidence="1">Uncharacterized protein</fullName>
    </submittedName>
</protein>
<evidence type="ECO:0000313" key="2">
    <source>
        <dbReference type="Proteomes" id="UP001575622"/>
    </source>
</evidence>
<dbReference type="RefSeq" id="WP_373955328.1">
    <property type="nucleotide sequence ID" value="NZ_JBHDLN010000013.1"/>
</dbReference>
<sequence length="60" mass="6819">MFIRIYYYTARRQVVQIAVRGGRLRNGLRLEEIMGEGAAGPVPVDIKKRSSWTAQINKLA</sequence>
<dbReference type="EMBL" id="JBHDLN010000013">
    <property type="protein sequence ID" value="MFB0845180.1"/>
    <property type="molecule type" value="Genomic_DNA"/>
</dbReference>
<organism evidence="1 2">
    <name type="scientific">Paenibacillus oleatilyticus</name>
    <dbReference type="NCBI Taxonomy" id="2594886"/>
    <lineage>
        <taxon>Bacteria</taxon>
        <taxon>Bacillati</taxon>
        <taxon>Bacillota</taxon>
        <taxon>Bacilli</taxon>
        <taxon>Bacillales</taxon>
        <taxon>Paenibacillaceae</taxon>
        <taxon>Paenibacillus</taxon>
    </lineage>
</organism>
<name>A0ABV4V5D3_9BACL</name>
<reference evidence="1 2" key="1">
    <citation type="submission" date="2024-09" db="EMBL/GenBank/DDBJ databases">
        <authorList>
            <person name="Makale K.P.P."/>
            <person name="Makhzoum A."/>
            <person name="Rantong G."/>
            <person name="Rahube T.O."/>
        </authorList>
    </citation>
    <scope>NUCLEOTIDE SEQUENCE [LARGE SCALE GENOMIC DNA]</scope>
    <source>
        <strain evidence="1 2">KM_D13</strain>
    </source>
</reference>
<gene>
    <name evidence="1" type="ORF">ACEU3E_23620</name>
</gene>
<evidence type="ECO:0000313" key="1">
    <source>
        <dbReference type="EMBL" id="MFB0845180.1"/>
    </source>
</evidence>
<proteinExistence type="predicted"/>